<gene>
    <name evidence="1" type="ORF">GALMADRAFT_148814</name>
</gene>
<proteinExistence type="predicted"/>
<dbReference type="HOGENOM" id="CLU_1845259_0_0_1"/>
<dbReference type="EMBL" id="KL142461">
    <property type="protein sequence ID" value="KDR65294.1"/>
    <property type="molecule type" value="Genomic_DNA"/>
</dbReference>
<sequence>MSTALASSEPPSQAPSTAVYSPRVNSLLLAAYPWDTDSLTVPVLADVFQGSNTSNKLLKRLATSMDLFENRFANRLIVGDPGLRQHLRIEGAGTESSNPATSSANALCLAIAFWMLAQNSRQAIHSSDSPASQTPAFLN</sequence>
<dbReference type="AlphaFoldDB" id="A0A067SBY9"/>
<reference evidence="2" key="1">
    <citation type="journal article" date="2014" name="Proc. Natl. Acad. Sci. U.S.A.">
        <title>Extensive sampling of basidiomycete genomes demonstrates inadequacy of the white-rot/brown-rot paradigm for wood decay fungi.</title>
        <authorList>
            <person name="Riley R."/>
            <person name="Salamov A.A."/>
            <person name="Brown D.W."/>
            <person name="Nagy L.G."/>
            <person name="Floudas D."/>
            <person name="Held B.W."/>
            <person name="Levasseur A."/>
            <person name="Lombard V."/>
            <person name="Morin E."/>
            <person name="Otillar R."/>
            <person name="Lindquist E.A."/>
            <person name="Sun H."/>
            <person name="LaButti K.M."/>
            <person name="Schmutz J."/>
            <person name="Jabbour D."/>
            <person name="Luo H."/>
            <person name="Baker S.E."/>
            <person name="Pisabarro A.G."/>
            <person name="Walton J.D."/>
            <person name="Blanchette R.A."/>
            <person name="Henrissat B."/>
            <person name="Martin F."/>
            <person name="Cullen D."/>
            <person name="Hibbett D.S."/>
            <person name="Grigoriev I.V."/>
        </authorList>
    </citation>
    <scope>NUCLEOTIDE SEQUENCE [LARGE SCALE GENOMIC DNA]</scope>
    <source>
        <strain evidence="2">CBS 339.88</strain>
    </source>
</reference>
<evidence type="ECO:0000313" key="1">
    <source>
        <dbReference type="EMBL" id="KDR65294.1"/>
    </source>
</evidence>
<keyword evidence="2" id="KW-1185">Reference proteome</keyword>
<evidence type="ECO:0000313" key="2">
    <source>
        <dbReference type="Proteomes" id="UP000027222"/>
    </source>
</evidence>
<dbReference type="Proteomes" id="UP000027222">
    <property type="component" value="Unassembled WGS sequence"/>
</dbReference>
<protein>
    <submittedName>
        <fullName evidence="1">Uncharacterized protein</fullName>
    </submittedName>
</protein>
<organism evidence="1 2">
    <name type="scientific">Galerina marginata (strain CBS 339.88)</name>
    <dbReference type="NCBI Taxonomy" id="685588"/>
    <lineage>
        <taxon>Eukaryota</taxon>
        <taxon>Fungi</taxon>
        <taxon>Dikarya</taxon>
        <taxon>Basidiomycota</taxon>
        <taxon>Agaricomycotina</taxon>
        <taxon>Agaricomycetes</taxon>
        <taxon>Agaricomycetidae</taxon>
        <taxon>Agaricales</taxon>
        <taxon>Agaricineae</taxon>
        <taxon>Strophariaceae</taxon>
        <taxon>Galerina</taxon>
    </lineage>
</organism>
<name>A0A067SBY9_GALM3</name>
<accession>A0A067SBY9</accession>